<feature type="compositionally biased region" description="Basic and acidic residues" evidence="2">
    <location>
        <begin position="49"/>
        <end position="65"/>
    </location>
</feature>
<dbReference type="STRING" id="4615.A0A199W9U6"/>
<reference evidence="3 4" key="1">
    <citation type="journal article" date="2016" name="DNA Res.">
        <title>The draft genome of MD-2 pineapple using hybrid error correction of long reads.</title>
        <authorList>
            <person name="Redwan R.M."/>
            <person name="Saidin A."/>
            <person name="Kumar S.V."/>
        </authorList>
    </citation>
    <scope>NUCLEOTIDE SEQUENCE [LARGE SCALE GENOMIC DNA]</scope>
    <source>
        <strain evidence="4">cv. MD2</strain>
        <tissue evidence="3">Leaf</tissue>
    </source>
</reference>
<organism evidence="3 4">
    <name type="scientific">Ananas comosus</name>
    <name type="common">Pineapple</name>
    <name type="synonym">Ananas ananas</name>
    <dbReference type="NCBI Taxonomy" id="4615"/>
    <lineage>
        <taxon>Eukaryota</taxon>
        <taxon>Viridiplantae</taxon>
        <taxon>Streptophyta</taxon>
        <taxon>Embryophyta</taxon>
        <taxon>Tracheophyta</taxon>
        <taxon>Spermatophyta</taxon>
        <taxon>Magnoliopsida</taxon>
        <taxon>Liliopsida</taxon>
        <taxon>Poales</taxon>
        <taxon>Bromeliaceae</taxon>
        <taxon>Bromelioideae</taxon>
        <taxon>Ananas</taxon>
    </lineage>
</organism>
<evidence type="ECO:0000256" key="1">
    <source>
        <dbReference type="SAM" id="Coils"/>
    </source>
</evidence>
<keyword evidence="1" id="KW-0175">Coiled coil</keyword>
<feature type="coiled-coil region" evidence="1">
    <location>
        <begin position="269"/>
        <end position="317"/>
    </location>
</feature>
<dbReference type="PANTHER" id="PTHR31071">
    <property type="entry name" value="GB|AAF24581.1"/>
    <property type="match status" value="1"/>
</dbReference>
<dbReference type="Gramene" id="Aco010498.1.mrna1">
    <property type="protein sequence ID" value="Aco010498.1.mrna1"/>
    <property type="gene ID" value="Aco010498.1.path1"/>
</dbReference>
<gene>
    <name evidence="6" type="primary">LOC109713026</name>
    <name evidence="3" type="ORF">ACMD2_19584</name>
</gene>
<sequence>MRRSSPGAAAAAAASVPRRRSRVRAPGIGGGGSRRRWGGAAATPHLQWKLHEADRGTSEAERRNAAGEAAAAAAPTLSARKLAAGMWRTLPPESGGAGERRRGARLGFESNSGHLHIPITARDRKNGILQKLEDCKTLTNSTIETTTKWDAEISKASDNSRQFHKLGAEVSFVSSLQLELEQARTRIIELEAEKKSSKKQLDHFLKKVAEEKALWRIKEHEKVRNIIDSMKDDLNRERKGRKRLEIVNSKLVNELTEAKLSMKKFLHDYEKERKARELMEEVCDELAKEIGEDKAEVEGLKRESMKIREEVEEERRMLQMAEVWREERVQMKLVDAKLTLEHKYSQLSNLQADLEAFLAAQAGTGADTEAFREAEMLREAISTIRIHDMKEFTYQPPPASEDIFSVFEELQPREDANEREIEQCYGFSPATSHASRIHTVSPETDIFLEKPTRRYTNEDAEEDSGWETVSHVEEQGSSNSPKGSDPSVTGVYADNNASVSGTDEISEVCSTNTRQSRKKGSSIVRLWRSSNGENCKKMATELQNGRVLHGRISNATLSPDLKLGDGIMSSPSVGQLSSPDSLNPNVAKGMKGCIEWRRGMQKHSLKAKLLEARMDGQKVQLRQVLKQKI</sequence>
<proteinExistence type="predicted"/>
<keyword evidence="5" id="KW-1185">Reference proteome</keyword>
<feature type="region of interest" description="Disordered" evidence="2">
    <location>
        <begin position="451"/>
        <end position="513"/>
    </location>
</feature>
<dbReference type="InterPro" id="IPR043424">
    <property type="entry name" value="BLT-like"/>
</dbReference>
<feature type="region of interest" description="Disordered" evidence="2">
    <location>
        <begin position="1"/>
        <end position="75"/>
    </location>
</feature>
<name>A0A199W9U6_ANACO</name>
<dbReference type="AlphaFoldDB" id="A0A199W9U6"/>
<dbReference type="EMBL" id="LSRQ01000020">
    <property type="protein sequence ID" value="OAY86001.1"/>
    <property type="molecule type" value="Genomic_DNA"/>
</dbReference>
<dbReference type="Proteomes" id="UP000092600">
    <property type="component" value="Unassembled WGS sequence"/>
</dbReference>
<feature type="compositionally biased region" description="Low complexity" evidence="2">
    <location>
        <begin position="1"/>
        <end position="16"/>
    </location>
</feature>
<protein>
    <submittedName>
        <fullName evidence="6">Uncharacterized protein LOC109713026</fullName>
    </submittedName>
</protein>
<evidence type="ECO:0000313" key="4">
    <source>
        <dbReference type="Proteomes" id="UP000092600"/>
    </source>
</evidence>
<dbReference type="Proteomes" id="UP000515123">
    <property type="component" value="Linkage group 7"/>
</dbReference>
<feature type="compositionally biased region" description="Low complexity" evidence="2">
    <location>
        <begin position="66"/>
        <end position="75"/>
    </location>
</feature>
<evidence type="ECO:0000313" key="5">
    <source>
        <dbReference type="Proteomes" id="UP000515123"/>
    </source>
</evidence>
<reference evidence="6" key="2">
    <citation type="submission" date="2025-04" db="UniProtKB">
        <authorList>
            <consortium name="RefSeq"/>
        </authorList>
    </citation>
    <scope>IDENTIFICATION</scope>
    <source>
        <tissue evidence="6">Leaf</tissue>
    </source>
</reference>
<dbReference type="PANTHER" id="PTHR31071:SF2">
    <property type="entry name" value="ACTIN CYTOSKELETON-REGULATORY COMPLEX PAN-LIKE PROTEIN"/>
    <property type="match status" value="1"/>
</dbReference>
<evidence type="ECO:0000313" key="6">
    <source>
        <dbReference type="RefSeq" id="XP_020092530.1"/>
    </source>
</evidence>
<evidence type="ECO:0000256" key="2">
    <source>
        <dbReference type="SAM" id="MobiDB-lite"/>
    </source>
</evidence>
<feature type="coiled-coil region" evidence="1">
    <location>
        <begin position="173"/>
        <end position="207"/>
    </location>
</feature>
<dbReference type="GeneID" id="109713026"/>
<feature type="compositionally biased region" description="Polar residues" evidence="2">
    <location>
        <begin position="495"/>
        <end position="513"/>
    </location>
</feature>
<dbReference type="RefSeq" id="XP_020092530.1">
    <property type="nucleotide sequence ID" value="XM_020236941.1"/>
</dbReference>
<accession>A0A199W9U6</accession>
<dbReference type="OrthoDB" id="1927957at2759"/>
<evidence type="ECO:0000313" key="3">
    <source>
        <dbReference type="EMBL" id="OAY86001.1"/>
    </source>
</evidence>